<name>V9VM16_9RHOB</name>
<keyword evidence="3" id="KW-1185">Reference proteome</keyword>
<dbReference type="PATRIC" id="fig|999552.6.peg.368"/>
<sequence>MVSCLQTMEAHMSSKTIQAGFLALILASTPAFGGEGGGGGGNRDSGVSSGGGQRSGLSSRATKTVVTTLTRGFDRCGTLPKVYRFDCFRHTYKLAVQQLDGNHSYAEATQALELVQDTLTRGVQKNLDPAQKPKRKGLNFYRAVKPAAVPQIQRQTERAMKQAETILLRSPAAKQVHYARIAEAVNSNKVLLRSAMLPGAAIRLAWTLLKAAVPA</sequence>
<organism evidence="2 3">
    <name type="scientific">Leisingera methylohalidivorans DSM 14336</name>
    <dbReference type="NCBI Taxonomy" id="999552"/>
    <lineage>
        <taxon>Bacteria</taxon>
        <taxon>Pseudomonadati</taxon>
        <taxon>Pseudomonadota</taxon>
        <taxon>Alphaproteobacteria</taxon>
        <taxon>Rhodobacterales</taxon>
        <taxon>Roseobacteraceae</taxon>
        <taxon>Leisingera</taxon>
    </lineage>
</organism>
<accession>V9VM16</accession>
<feature type="compositionally biased region" description="Gly residues" evidence="1">
    <location>
        <begin position="35"/>
        <end position="54"/>
    </location>
</feature>
<dbReference type="EMBL" id="CP006773">
    <property type="protein sequence ID" value="AHC99620.1"/>
    <property type="molecule type" value="Genomic_DNA"/>
</dbReference>
<evidence type="ECO:0000256" key="1">
    <source>
        <dbReference type="SAM" id="MobiDB-lite"/>
    </source>
</evidence>
<reference evidence="2 3" key="1">
    <citation type="submission" date="2013-09" db="EMBL/GenBank/DDBJ databases">
        <authorList>
            <consortium name="DOE Joint Genome Institute"/>
            <person name="Klenk H.-P."/>
            <person name="Huntemann M."/>
            <person name="Han J."/>
            <person name="Chen A."/>
            <person name="Kyrpides N."/>
            <person name="Mavromatis K."/>
            <person name="Markowitz V."/>
            <person name="Palaniappan K."/>
            <person name="Ivanova N."/>
            <person name="Schaumberg A."/>
            <person name="Pati A."/>
            <person name="Liolios K."/>
            <person name="Nordberg H.P."/>
            <person name="Cantor M.N."/>
            <person name="Hua S.X."/>
            <person name="Woyke T."/>
        </authorList>
    </citation>
    <scope>NUCLEOTIDE SEQUENCE [LARGE SCALE GENOMIC DNA]</scope>
    <source>
        <strain evidence="2 3">DSM 14336</strain>
    </source>
</reference>
<dbReference type="Proteomes" id="UP000018780">
    <property type="component" value="Chromosome"/>
</dbReference>
<gene>
    <name evidence="2" type="ORF">METH_01850</name>
</gene>
<dbReference type="KEGG" id="lmd:METH_01850"/>
<protein>
    <submittedName>
        <fullName evidence="2">Uncharacterized protein</fullName>
    </submittedName>
</protein>
<evidence type="ECO:0000313" key="2">
    <source>
        <dbReference type="EMBL" id="AHC99620.1"/>
    </source>
</evidence>
<feature type="region of interest" description="Disordered" evidence="1">
    <location>
        <begin position="35"/>
        <end position="62"/>
    </location>
</feature>
<dbReference type="AlphaFoldDB" id="V9VM16"/>
<evidence type="ECO:0000313" key="3">
    <source>
        <dbReference type="Proteomes" id="UP000018780"/>
    </source>
</evidence>
<proteinExistence type="predicted"/>
<dbReference type="HOGENOM" id="CLU_1281888_0_0_5"/>